<dbReference type="OrthoDB" id="644679at2"/>
<dbReference type="AlphaFoldDB" id="A0A199XS19"/>
<name>A0A199XS19_9FLAO</name>
<dbReference type="Proteomes" id="UP000093807">
    <property type="component" value="Unassembled WGS sequence"/>
</dbReference>
<accession>A0A199XS19</accession>
<dbReference type="PROSITE" id="PS51257">
    <property type="entry name" value="PROKAR_LIPOPROTEIN"/>
    <property type="match status" value="1"/>
</dbReference>
<evidence type="ECO:0008006" key="3">
    <source>
        <dbReference type="Google" id="ProtNLM"/>
    </source>
</evidence>
<dbReference type="SUPFAM" id="SSF49464">
    <property type="entry name" value="Carboxypeptidase regulatory domain-like"/>
    <property type="match status" value="1"/>
</dbReference>
<evidence type="ECO:0000313" key="2">
    <source>
        <dbReference type="Proteomes" id="UP000093807"/>
    </source>
</evidence>
<proteinExistence type="predicted"/>
<reference evidence="1 2" key="1">
    <citation type="submission" date="2016-06" db="EMBL/GenBank/DDBJ databases">
        <title>Draft genome sequence of Flavobacterium succinicans strain DD5b.</title>
        <authorList>
            <person name="Poehlein A."/>
            <person name="Daniel R."/>
            <person name="Simeonova D.D."/>
        </authorList>
    </citation>
    <scope>NUCLEOTIDE SEQUENCE [LARGE SCALE GENOMIC DNA]</scope>
    <source>
        <strain evidence="1 2">DD5b</strain>
    </source>
</reference>
<evidence type="ECO:0000313" key="1">
    <source>
        <dbReference type="EMBL" id="OAZ04430.1"/>
    </source>
</evidence>
<organism evidence="1 2">
    <name type="scientific">Flavobacterium succinicans</name>
    <dbReference type="NCBI Taxonomy" id="29536"/>
    <lineage>
        <taxon>Bacteria</taxon>
        <taxon>Pseudomonadati</taxon>
        <taxon>Bacteroidota</taxon>
        <taxon>Flavobacteriia</taxon>
        <taxon>Flavobacteriales</taxon>
        <taxon>Flavobacteriaceae</taxon>
        <taxon>Flavobacterium</taxon>
    </lineage>
</organism>
<gene>
    <name evidence="1" type="ORF">FLB_14280</name>
</gene>
<protein>
    <recommendedName>
        <fullName evidence="3">Carboxypeptidase regulatory-like domain-containing protein</fullName>
    </recommendedName>
</protein>
<sequence length="245" mass="26361">MKNILFPLVTIASVLFFSCSKSDDETIVPTTAAISGSVILYDEATTLLDKSNMNVKVVGTTPLIQTTTNAEGKFVLPEVPFGTYTLEYSKSGFGTFKKIGVVHGTNGQATVISPIPSLGQQSTTTVTDVSAAVSNNQVKLLITTNPAGNTGNRRYVRYFLSTNAQVSATNYTYFSAVFVSQINPFEKTITQSELLSAGFTSGQQVYVRAYGDSFWDNAYDDSTNGKRIFPNLNGTTVTATSFVVP</sequence>
<keyword evidence="2" id="KW-1185">Reference proteome</keyword>
<dbReference type="InterPro" id="IPR008969">
    <property type="entry name" value="CarboxyPept-like_regulatory"/>
</dbReference>
<dbReference type="RefSeq" id="WP_064715229.1">
    <property type="nucleotide sequence ID" value="NZ_JMTM01000035.1"/>
</dbReference>
<dbReference type="Gene3D" id="2.60.40.1120">
    <property type="entry name" value="Carboxypeptidase-like, regulatory domain"/>
    <property type="match status" value="1"/>
</dbReference>
<dbReference type="EMBL" id="JMTM01000035">
    <property type="protein sequence ID" value="OAZ04430.1"/>
    <property type="molecule type" value="Genomic_DNA"/>
</dbReference>
<dbReference type="Pfam" id="PF13620">
    <property type="entry name" value="CarboxypepD_reg"/>
    <property type="match status" value="1"/>
</dbReference>
<dbReference type="PATRIC" id="fig|29536.5.peg.1497"/>
<comment type="caution">
    <text evidence="1">The sequence shown here is derived from an EMBL/GenBank/DDBJ whole genome shotgun (WGS) entry which is preliminary data.</text>
</comment>